<feature type="region of interest" description="Disordered" evidence="1">
    <location>
        <begin position="21"/>
        <end position="66"/>
    </location>
</feature>
<dbReference type="AlphaFoldDB" id="A0A1I3BF39"/>
<sequence length="473" mass="49087">MTRFSLRAALVPALALALWPPAPAGAQGEEPPYRTPRLEDRLLPQPTPDQRLPLPPQGTTGVPGPGVPPERFLDDPKLWMPWPPDQPLCCATGRPCCGTLEPLGFDLSPDGGASAAPPPSLVQLLAPDRPPAAEAGCSNPLGLPSAVMETLCDPALLEETRPCSDAVRALLAMRFRDDPAETGADAYLIGALELMARDIPPADRVAFLIAYEAALGAYLDLCLTPLERLATAAPAAAAEAIARRTGVFTDDARPNWRCGGVVVGGHVATALHCLRAPGRPTELLPLDGLAFRSSEGIPVRGFAPEAAVWTVADPPAMLRSGGHGDADDIVALPLPADARTGWGPELEIAAADPGAALISAGPNLNARERASIRAMLAMPAPGTGGLFFADVGVMCRAMATSAEGCVLHACQTEHQMSGSPLFTTGPDGAARLAAIQVARIDPGMSETCLRLARGPATPNLAASAARLRFPDGR</sequence>
<organism evidence="3 4">
    <name type="scientific">Albimonas pacifica</name>
    <dbReference type="NCBI Taxonomy" id="1114924"/>
    <lineage>
        <taxon>Bacteria</taxon>
        <taxon>Pseudomonadati</taxon>
        <taxon>Pseudomonadota</taxon>
        <taxon>Alphaproteobacteria</taxon>
        <taxon>Rhodobacterales</taxon>
        <taxon>Paracoccaceae</taxon>
        <taxon>Albimonas</taxon>
    </lineage>
</organism>
<feature type="chain" id="PRO_5011698886" description="Trypsin-like peptidase domain-containing protein" evidence="2">
    <location>
        <begin position="25"/>
        <end position="473"/>
    </location>
</feature>
<gene>
    <name evidence="3" type="ORF">SAMN05216258_10112</name>
</gene>
<dbReference type="STRING" id="1114924.SAMN05216258_10112"/>
<evidence type="ECO:0000313" key="4">
    <source>
        <dbReference type="Proteomes" id="UP000199377"/>
    </source>
</evidence>
<name>A0A1I3BF39_9RHOB</name>
<dbReference type="InterPro" id="IPR009003">
    <property type="entry name" value="Peptidase_S1_PA"/>
</dbReference>
<keyword evidence="4" id="KW-1185">Reference proteome</keyword>
<reference evidence="3 4" key="1">
    <citation type="submission" date="2016-10" db="EMBL/GenBank/DDBJ databases">
        <authorList>
            <person name="de Groot N.N."/>
        </authorList>
    </citation>
    <scope>NUCLEOTIDE SEQUENCE [LARGE SCALE GENOMIC DNA]</scope>
    <source>
        <strain evidence="3 4">CGMCC 1.11030</strain>
    </source>
</reference>
<dbReference type="RefSeq" id="WP_092856457.1">
    <property type="nucleotide sequence ID" value="NZ_FOQH01000001.1"/>
</dbReference>
<dbReference type="EMBL" id="FOQH01000001">
    <property type="protein sequence ID" value="SFH60341.1"/>
    <property type="molecule type" value="Genomic_DNA"/>
</dbReference>
<evidence type="ECO:0008006" key="5">
    <source>
        <dbReference type="Google" id="ProtNLM"/>
    </source>
</evidence>
<protein>
    <recommendedName>
        <fullName evidence="5">Trypsin-like peptidase domain-containing protein</fullName>
    </recommendedName>
</protein>
<feature type="compositionally biased region" description="Low complexity" evidence="1">
    <location>
        <begin position="21"/>
        <end position="30"/>
    </location>
</feature>
<evidence type="ECO:0000313" key="3">
    <source>
        <dbReference type="EMBL" id="SFH60341.1"/>
    </source>
</evidence>
<proteinExistence type="predicted"/>
<dbReference type="SUPFAM" id="SSF50494">
    <property type="entry name" value="Trypsin-like serine proteases"/>
    <property type="match status" value="1"/>
</dbReference>
<accession>A0A1I3BF39</accession>
<evidence type="ECO:0000256" key="1">
    <source>
        <dbReference type="SAM" id="MobiDB-lite"/>
    </source>
</evidence>
<feature type="signal peptide" evidence="2">
    <location>
        <begin position="1"/>
        <end position="24"/>
    </location>
</feature>
<evidence type="ECO:0000256" key="2">
    <source>
        <dbReference type="SAM" id="SignalP"/>
    </source>
</evidence>
<dbReference type="Proteomes" id="UP000199377">
    <property type="component" value="Unassembled WGS sequence"/>
</dbReference>
<keyword evidence="2" id="KW-0732">Signal</keyword>